<organism evidence="2 3">
    <name type="scientific">Orbilia javanica</name>
    <dbReference type="NCBI Taxonomy" id="47235"/>
    <lineage>
        <taxon>Eukaryota</taxon>
        <taxon>Fungi</taxon>
        <taxon>Dikarya</taxon>
        <taxon>Ascomycota</taxon>
        <taxon>Pezizomycotina</taxon>
        <taxon>Orbiliomycetes</taxon>
        <taxon>Orbiliales</taxon>
        <taxon>Orbiliaceae</taxon>
        <taxon>Orbilia</taxon>
    </lineage>
</organism>
<evidence type="ECO:0000313" key="2">
    <source>
        <dbReference type="EMBL" id="KAK6351957.1"/>
    </source>
</evidence>
<gene>
    <name evidence="2" type="ORF">TWF718_005105</name>
</gene>
<dbReference type="AlphaFoldDB" id="A0AAN8RR45"/>
<evidence type="ECO:0000256" key="1">
    <source>
        <dbReference type="SAM" id="SignalP"/>
    </source>
</evidence>
<evidence type="ECO:0000313" key="3">
    <source>
        <dbReference type="Proteomes" id="UP001313282"/>
    </source>
</evidence>
<reference evidence="2 3" key="1">
    <citation type="submission" date="2019-10" db="EMBL/GenBank/DDBJ databases">
        <authorList>
            <person name="Palmer J.M."/>
        </authorList>
    </citation>
    <scope>NUCLEOTIDE SEQUENCE [LARGE SCALE GENOMIC DNA]</scope>
    <source>
        <strain evidence="2 3">TWF718</strain>
    </source>
</reference>
<protein>
    <submittedName>
        <fullName evidence="2">Uncharacterized protein</fullName>
    </submittedName>
</protein>
<dbReference type="EMBL" id="JAVHNR010000002">
    <property type="protein sequence ID" value="KAK6351957.1"/>
    <property type="molecule type" value="Genomic_DNA"/>
</dbReference>
<proteinExistence type="predicted"/>
<sequence length="602" mass="65916">MHYHIISSTSNQGFTLALLLLNVLNSPIIVGAQITSSSSTSQSSPAFIPTTSSIVTTNVCPAATYSPTPGEQFALRGQGVYEYLYVQFDDRTKRLVLATLGLARFIHFQLDGQLGTLQNAHNPSEIVSSQLNSSFNDAVFGKESQSIRSELHGLYHSVHEQESFELPNSTDTSNSYSNTSNFLFYDDHGPWLFYRAGKSRIGGNRIRPVSFDLYILPARVPIPANSALSLVCLTPDRVARQARLTLTLSVESAPTTSTSTSSSLSIESSSLDAYDVLTQYDLENYCTRHLLYAPPVLTITSTSYTTSYYAAVTKISTVTRVHLAGNASTTTVIRDRRRNVAQAGGYDPIPNIPGLQNPLMSYSWEAIASACSRLISSRLSTSTTTITTEIPVLEATSSTFVSTEYAVSTIVPDAVRKVLWNVGYLTLSTADGENTRSSEYYGSYLITHSNDRSAGPDSCGRVLIRHREAEAQVYAAGYSKTYGAYELFIADQLSPRNCQMTFFGVPPASSWTNATKAALNLFNIEASSSLQSFLFQYNRTTGVVSPDYKKMGIGHGTFWACFPVPSIPGYYMLYYFSSRFSELGGFSVGLCKDTGLGHLRFM</sequence>
<feature type="chain" id="PRO_5042847586" evidence="1">
    <location>
        <begin position="32"/>
        <end position="602"/>
    </location>
</feature>
<feature type="signal peptide" evidence="1">
    <location>
        <begin position="1"/>
        <end position="31"/>
    </location>
</feature>
<comment type="caution">
    <text evidence="2">The sequence shown here is derived from an EMBL/GenBank/DDBJ whole genome shotgun (WGS) entry which is preliminary data.</text>
</comment>
<keyword evidence="3" id="KW-1185">Reference proteome</keyword>
<keyword evidence="1" id="KW-0732">Signal</keyword>
<dbReference type="Proteomes" id="UP001313282">
    <property type="component" value="Unassembled WGS sequence"/>
</dbReference>
<name>A0AAN8RR45_9PEZI</name>
<accession>A0AAN8RR45</accession>